<keyword evidence="2" id="KW-0540">Nuclease</keyword>
<accession>A0ABS0TJU0</accession>
<organism evidence="2 3">
    <name type="scientific">Salegentibacter maritimus</name>
    <dbReference type="NCBI Taxonomy" id="2794347"/>
    <lineage>
        <taxon>Bacteria</taxon>
        <taxon>Pseudomonadati</taxon>
        <taxon>Bacteroidota</taxon>
        <taxon>Flavobacteriia</taxon>
        <taxon>Flavobacteriales</taxon>
        <taxon>Flavobacteriaceae</taxon>
        <taxon>Salegentibacter</taxon>
    </lineage>
</organism>
<comment type="caution">
    <text evidence="2">The sequence shown here is derived from an EMBL/GenBank/DDBJ whole genome shotgun (WGS) entry which is preliminary data.</text>
</comment>
<gene>
    <name evidence="2" type="ORF">I6U50_12785</name>
</gene>
<evidence type="ECO:0000259" key="1">
    <source>
        <dbReference type="Pfam" id="PF13391"/>
    </source>
</evidence>
<dbReference type="InterPro" id="IPR003615">
    <property type="entry name" value="HNH_nuc"/>
</dbReference>
<dbReference type="EMBL" id="JAEHNY010000012">
    <property type="protein sequence ID" value="MBI6120897.1"/>
    <property type="molecule type" value="Genomic_DNA"/>
</dbReference>
<reference evidence="2 3" key="1">
    <citation type="submission" date="2020-12" db="EMBL/GenBank/DDBJ databases">
        <title>Salegentibacter orientalis sp. nov., isolated from costal sediment.</title>
        <authorList>
            <person name="Lian F.-B."/>
        </authorList>
    </citation>
    <scope>NUCLEOTIDE SEQUENCE [LARGE SCALE GENOMIC DNA]</scope>
    <source>
        <strain evidence="2 3">F60176</strain>
    </source>
</reference>
<protein>
    <submittedName>
        <fullName evidence="2">HNH endonuclease</fullName>
    </submittedName>
</protein>
<dbReference type="Pfam" id="PF13391">
    <property type="entry name" value="HNH_2"/>
    <property type="match status" value="1"/>
</dbReference>
<sequence>MFAISPTDLNWFTLLKNQNLNSKINLWTPTPWNVTRLPEGDRLYFMLKSPIRKIGGFGEFIEYKNMSINEAWNKFGFRNGCSSKQELVDRLNKYKGKHSKDDRSVLNSEIGCIILNNAEFWDEEDFKDLENYNINFSRYIVKIKYFEQLDTLSNDLNYSTKKFELIPTSTEKLKKARLITERRGSGVFRARITRAYSNQCCISGDKTVELLEAAHIQPYLNNDSNHVSNGLLLRVDFHRMYDNGLIYIDQNFLIHVSPEVKSNYYQSFHGKKISLPNTESFAPSKEALLTKKFEYRNE</sequence>
<feature type="domain" description="HNH nuclease" evidence="1">
    <location>
        <begin position="200"/>
        <end position="249"/>
    </location>
</feature>
<keyword evidence="2" id="KW-0378">Hydrolase</keyword>
<dbReference type="RefSeq" id="WP_198639126.1">
    <property type="nucleotide sequence ID" value="NZ_JAEHNY010000012.1"/>
</dbReference>
<dbReference type="Proteomes" id="UP000635665">
    <property type="component" value="Unassembled WGS sequence"/>
</dbReference>
<keyword evidence="2" id="KW-0255">Endonuclease</keyword>
<dbReference type="GO" id="GO:0004519">
    <property type="term" value="F:endonuclease activity"/>
    <property type="evidence" value="ECO:0007669"/>
    <property type="project" value="UniProtKB-KW"/>
</dbReference>
<name>A0ABS0TJU0_9FLAO</name>
<evidence type="ECO:0000313" key="2">
    <source>
        <dbReference type="EMBL" id="MBI6120897.1"/>
    </source>
</evidence>
<keyword evidence="3" id="KW-1185">Reference proteome</keyword>
<proteinExistence type="predicted"/>
<evidence type="ECO:0000313" key="3">
    <source>
        <dbReference type="Proteomes" id="UP000635665"/>
    </source>
</evidence>